<dbReference type="EMBL" id="NSKE01000007">
    <property type="protein sequence ID" value="PAU93690.1"/>
    <property type="molecule type" value="Genomic_DNA"/>
</dbReference>
<organism evidence="4 5">
    <name type="scientific">Fodinibius salipaludis</name>
    <dbReference type="NCBI Taxonomy" id="2032627"/>
    <lineage>
        <taxon>Bacteria</taxon>
        <taxon>Pseudomonadati</taxon>
        <taxon>Balneolota</taxon>
        <taxon>Balneolia</taxon>
        <taxon>Balneolales</taxon>
        <taxon>Balneolaceae</taxon>
        <taxon>Fodinibius</taxon>
    </lineage>
</organism>
<comment type="caution">
    <text evidence="4">The sequence shown here is derived from an EMBL/GenBank/DDBJ whole genome shotgun (WGS) entry which is preliminary data.</text>
</comment>
<evidence type="ECO:0000259" key="3">
    <source>
        <dbReference type="PROSITE" id="PS50930"/>
    </source>
</evidence>
<proteinExistence type="predicted"/>
<dbReference type="InterPro" id="IPR001789">
    <property type="entry name" value="Sig_transdc_resp-reg_receiver"/>
</dbReference>
<dbReference type="RefSeq" id="WP_095606881.1">
    <property type="nucleotide sequence ID" value="NZ_NSKE01000007.1"/>
</dbReference>
<keyword evidence="5" id="KW-1185">Reference proteome</keyword>
<keyword evidence="1" id="KW-0597">Phosphoprotein</keyword>
<dbReference type="SUPFAM" id="SSF52172">
    <property type="entry name" value="CheY-like"/>
    <property type="match status" value="1"/>
</dbReference>
<dbReference type="InterPro" id="IPR007492">
    <property type="entry name" value="LytTR_DNA-bd_dom"/>
</dbReference>
<protein>
    <submittedName>
        <fullName evidence="4">DNA-binding response regulator</fullName>
    </submittedName>
</protein>
<dbReference type="GO" id="GO:0003677">
    <property type="term" value="F:DNA binding"/>
    <property type="evidence" value="ECO:0007669"/>
    <property type="project" value="UniProtKB-KW"/>
</dbReference>
<dbReference type="PROSITE" id="PS50110">
    <property type="entry name" value="RESPONSE_REGULATORY"/>
    <property type="match status" value="1"/>
</dbReference>
<accession>A0A2A2G954</accession>
<dbReference type="InterPro" id="IPR046947">
    <property type="entry name" value="LytR-like"/>
</dbReference>
<dbReference type="Pfam" id="PF00072">
    <property type="entry name" value="Response_reg"/>
    <property type="match status" value="1"/>
</dbReference>
<evidence type="ECO:0000313" key="5">
    <source>
        <dbReference type="Proteomes" id="UP000218831"/>
    </source>
</evidence>
<name>A0A2A2G954_9BACT</name>
<dbReference type="Gene3D" id="3.40.50.2300">
    <property type="match status" value="1"/>
</dbReference>
<dbReference type="Proteomes" id="UP000218831">
    <property type="component" value="Unassembled WGS sequence"/>
</dbReference>
<dbReference type="Pfam" id="PF04397">
    <property type="entry name" value="LytTR"/>
    <property type="match status" value="1"/>
</dbReference>
<feature type="domain" description="HTH LytTR-type" evidence="3">
    <location>
        <begin position="145"/>
        <end position="248"/>
    </location>
</feature>
<dbReference type="OrthoDB" id="1646880at2"/>
<dbReference type="SMART" id="SM00850">
    <property type="entry name" value="LytTR"/>
    <property type="match status" value="1"/>
</dbReference>
<keyword evidence="4" id="KW-0238">DNA-binding</keyword>
<dbReference type="AlphaFoldDB" id="A0A2A2G954"/>
<feature type="domain" description="Response regulatory" evidence="2">
    <location>
        <begin position="5"/>
        <end position="116"/>
    </location>
</feature>
<sequence>MKTYQAVIVDDEPPAREVVAEYLEDVDWISVSGSFGNPRKALTFLEENQTDLLFLDIQMPQMSGFDLVDQLDTLPHIVFSTAYDEYAIRAFDINAVDYLLKPYTQKRFLEALQRVRQIAGDENQQKRIRALLQQVKEQEDYPKQLFVRSRDRIVPVFVDDILWIEAEGDYARIHLEDETVFCGIGLGKLMARVDPEHFVRVHRSHAIAFSALKNLEPDGYGGFTATLFDNTEVKVSRHYAERIKNFII</sequence>
<evidence type="ECO:0000259" key="2">
    <source>
        <dbReference type="PROSITE" id="PS50110"/>
    </source>
</evidence>
<evidence type="ECO:0000256" key="1">
    <source>
        <dbReference type="PROSITE-ProRule" id="PRU00169"/>
    </source>
</evidence>
<reference evidence="4 5" key="1">
    <citation type="submission" date="2017-08" db="EMBL/GenBank/DDBJ databases">
        <title>Aliifodinibius alkalisoli sp. nov., isolated from saline alkaline soil.</title>
        <authorList>
            <person name="Liu D."/>
            <person name="Zhang G."/>
        </authorList>
    </citation>
    <scope>NUCLEOTIDE SEQUENCE [LARGE SCALE GENOMIC DNA]</scope>
    <source>
        <strain evidence="4 5">WN023</strain>
    </source>
</reference>
<gene>
    <name evidence="4" type="ORF">CK503_11100</name>
</gene>
<evidence type="ECO:0000313" key="4">
    <source>
        <dbReference type="EMBL" id="PAU93690.1"/>
    </source>
</evidence>
<dbReference type="Gene3D" id="2.40.50.1020">
    <property type="entry name" value="LytTr DNA-binding domain"/>
    <property type="match status" value="1"/>
</dbReference>
<dbReference type="PANTHER" id="PTHR37299:SF1">
    <property type="entry name" value="STAGE 0 SPORULATION PROTEIN A HOMOLOG"/>
    <property type="match status" value="1"/>
</dbReference>
<dbReference type="GO" id="GO:0000156">
    <property type="term" value="F:phosphorelay response regulator activity"/>
    <property type="evidence" value="ECO:0007669"/>
    <property type="project" value="InterPro"/>
</dbReference>
<dbReference type="PROSITE" id="PS50930">
    <property type="entry name" value="HTH_LYTTR"/>
    <property type="match status" value="1"/>
</dbReference>
<dbReference type="InterPro" id="IPR011006">
    <property type="entry name" value="CheY-like_superfamily"/>
</dbReference>
<dbReference type="PANTHER" id="PTHR37299">
    <property type="entry name" value="TRANSCRIPTIONAL REGULATOR-RELATED"/>
    <property type="match status" value="1"/>
</dbReference>
<feature type="modified residue" description="4-aspartylphosphate" evidence="1">
    <location>
        <position position="56"/>
    </location>
</feature>
<dbReference type="SMART" id="SM00448">
    <property type="entry name" value="REC"/>
    <property type="match status" value="1"/>
</dbReference>